<evidence type="ECO:0000256" key="3">
    <source>
        <dbReference type="ARBA" id="ARBA00022679"/>
    </source>
</evidence>
<name>A0A9D1YNI9_9FIRM</name>
<evidence type="ECO:0000313" key="8">
    <source>
        <dbReference type="Proteomes" id="UP000824007"/>
    </source>
</evidence>
<evidence type="ECO:0000256" key="2">
    <source>
        <dbReference type="ARBA" id="ARBA00022553"/>
    </source>
</evidence>
<organism evidence="7 8">
    <name type="scientific">Candidatus Eisenbergiella pullistercoris</name>
    <dbReference type="NCBI Taxonomy" id="2838555"/>
    <lineage>
        <taxon>Bacteria</taxon>
        <taxon>Bacillati</taxon>
        <taxon>Bacillota</taxon>
        <taxon>Clostridia</taxon>
        <taxon>Lachnospirales</taxon>
        <taxon>Lachnospiraceae</taxon>
        <taxon>Eisenbergiella</taxon>
    </lineage>
</organism>
<evidence type="ECO:0000256" key="5">
    <source>
        <dbReference type="SAM" id="Phobius"/>
    </source>
</evidence>
<dbReference type="EMBL" id="DXDD01000064">
    <property type="protein sequence ID" value="HIY60014.1"/>
    <property type="molecule type" value="Genomic_DNA"/>
</dbReference>
<accession>A0A9D1YNI9</accession>
<feature type="transmembrane region" description="Helical" evidence="5">
    <location>
        <begin position="281"/>
        <end position="300"/>
    </location>
</feature>
<dbReference type="GO" id="GO:0016020">
    <property type="term" value="C:membrane"/>
    <property type="evidence" value="ECO:0007669"/>
    <property type="project" value="UniProtKB-SubCell"/>
</dbReference>
<dbReference type="Gene3D" id="3.30.565.10">
    <property type="entry name" value="Histidine kinase-like ATPase, C-terminal domain"/>
    <property type="match status" value="1"/>
</dbReference>
<dbReference type="Gene3D" id="6.10.340.10">
    <property type="match status" value="1"/>
</dbReference>
<proteinExistence type="predicted"/>
<dbReference type="SMART" id="SM00387">
    <property type="entry name" value="HATPase_c"/>
    <property type="match status" value="1"/>
</dbReference>
<keyword evidence="5" id="KW-0812">Transmembrane</keyword>
<dbReference type="PROSITE" id="PS50885">
    <property type="entry name" value="HAMP"/>
    <property type="match status" value="1"/>
</dbReference>
<comment type="subcellular location">
    <subcellularLocation>
        <location evidence="1">Membrane</location>
    </subcellularLocation>
</comment>
<reference evidence="7" key="2">
    <citation type="submission" date="2021-04" db="EMBL/GenBank/DDBJ databases">
        <authorList>
            <person name="Gilroy R."/>
        </authorList>
    </citation>
    <scope>NUCLEOTIDE SEQUENCE</scope>
    <source>
        <strain evidence="7">ChiSxjej3B15-24422</strain>
    </source>
</reference>
<evidence type="ECO:0000256" key="4">
    <source>
        <dbReference type="ARBA" id="ARBA00022777"/>
    </source>
</evidence>
<dbReference type="PANTHER" id="PTHR34220:SF7">
    <property type="entry name" value="SENSOR HISTIDINE KINASE YPDA"/>
    <property type="match status" value="1"/>
</dbReference>
<evidence type="ECO:0000313" key="7">
    <source>
        <dbReference type="EMBL" id="HIY60014.1"/>
    </source>
</evidence>
<comment type="caution">
    <text evidence="7">The sequence shown here is derived from an EMBL/GenBank/DDBJ whole genome shotgun (WGS) entry which is preliminary data.</text>
</comment>
<dbReference type="InterPro" id="IPR010559">
    <property type="entry name" value="Sig_transdc_His_kin_internal"/>
</dbReference>
<evidence type="ECO:0000259" key="6">
    <source>
        <dbReference type="PROSITE" id="PS50885"/>
    </source>
</evidence>
<dbReference type="InterPro" id="IPR036890">
    <property type="entry name" value="HATPase_C_sf"/>
</dbReference>
<dbReference type="PANTHER" id="PTHR34220">
    <property type="entry name" value="SENSOR HISTIDINE KINASE YPDA"/>
    <property type="match status" value="1"/>
</dbReference>
<sequence length="572" mass="65654">MKIGLKMKIRNFLFLLLFGSIMLPSGAAILFTHFFVRHTIQEEFTENYMESISSEIRTNFSLLVFRLNNAYLQLMTSRGLYETNRTPSEDPLQKEASYRLEFDRLLNRTSTVSMIDFIDTDGTLYRFGAEISDFPEPDQAFLSSLSRHRFLFSEDSIRLGDKSYNVIGRTLYNYSTNTELGSVVFYIDESNLSSLYSISPDENCLFFISSGDVIIFHPDRSWIGARPYIPSQLLPDSPDNPSAQPGYLYTEYSLENPSIQNSLKIACILSNQAIFSKMNRLLLTLLVSYLLILIFAFILANRLSSRLIRHLTGLKKAMEHFDLDQDTEICRNPSNEIAALEISFDKMAAEIRSLVAGIRQEKEKQRIAEIRMLQSQINPHFIYNALDSISWKAKENRQYEIDDMIVTLATFFRIGLHKGADMIPVSQELEHVKSYLEIEAIRFPGLFQVTWEIDADTFPCLTPKIILQPVVENSIKHGFREIRSGGRILIRNYRSENDIYFEITDNGKGFELKDGSLPASSSKEGGYGLYNINERLTRYFGRDYRLQISSRPGAGTTVKIRIRYQKTQEAPA</sequence>
<dbReference type="InterPro" id="IPR003594">
    <property type="entry name" value="HATPase_dom"/>
</dbReference>
<dbReference type="GO" id="GO:0000155">
    <property type="term" value="F:phosphorelay sensor kinase activity"/>
    <property type="evidence" value="ECO:0007669"/>
    <property type="project" value="InterPro"/>
</dbReference>
<dbReference type="InterPro" id="IPR050640">
    <property type="entry name" value="Bact_2-comp_sensor_kinase"/>
</dbReference>
<keyword evidence="4 7" id="KW-0418">Kinase</keyword>
<evidence type="ECO:0000256" key="1">
    <source>
        <dbReference type="ARBA" id="ARBA00004370"/>
    </source>
</evidence>
<feature type="domain" description="HAMP" evidence="6">
    <location>
        <begin position="305"/>
        <end position="356"/>
    </location>
</feature>
<dbReference type="Pfam" id="PF02518">
    <property type="entry name" value="HATPase_c"/>
    <property type="match status" value="1"/>
</dbReference>
<dbReference type="SUPFAM" id="SSF55874">
    <property type="entry name" value="ATPase domain of HSP90 chaperone/DNA topoisomerase II/histidine kinase"/>
    <property type="match status" value="1"/>
</dbReference>
<keyword evidence="3" id="KW-0808">Transferase</keyword>
<protein>
    <submittedName>
        <fullName evidence="7">Sensor histidine kinase</fullName>
    </submittedName>
</protein>
<dbReference type="InterPro" id="IPR003660">
    <property type="entry name" value="HAMP_dom"/>
</dbReference>
<dbReference type="Proteomes" id="UP000824007">
    <property type="component" value="Unassembled WGS sequence"/>
</dbReference>
<keyword evidence="2" id="KW-0597">Phosphoprotein</keyword>
<keyword evidence="5" id="KW-0472">Membrane</keyword>
<dbReference type="Pfam" id="PF06580">
    <property type="entry name" value="His_kinase"/>
    <property type="match status" value="1"/>
</dbReference>
<keyword evidence="5" id="KW-1133">Transmembrane helix</keyword>
<gene>
    <name evidence="7" type="ORF">H9831_04945</name>
</gene>
<dbReference type="AlphaFoldDB" id="A0A9D1YNI9"/>
<reference evidence="7" key="1">
    <citation type="journal article" date="2021" name="PeerJ">
        <title>Extensive microbial diversity within the chicken gut microbiome revealed by metagenomics and culture.</title>
        <authorList>
            <person name="Gilroy R."/>
            <person name="Ravi A."/>
            <person name="Getino M."/>
            <person name="Pursley I."/>
            <person name="Horton D.L."/>
            <person name="Alikhan N.F."/>
            <person name="Baker D."/>
            <person name="Gharbi K."/>
            <person name="Hall N."/>
            <person name="Watson M."/>
            <person name="Adriaenssens E.M."/>
            <person name="Foster-Nyarko E."/>
            <person name="Jarju S."/>
            <person name="Secka A."/>
            <person name="Antonio M."/>
            <person name="Oren A."/>
            <person name="Chaudhuri R.R."/>
            <person name="La Ragione R."/>
            <person name="Hildebrand F."/>
            <person name="Pallen M.J."/>
        </authorList>
    </citation>
    <scope>NUCLEOTIDE SEQUENCE</scope>
    <source>
        <strain evidence="7">ChiSxjej3B15-24422</strain>
    </source>
</reference>